<evidence type="ECO:0000313" key="2">
    <source>
        <dbReference type="EMBL" id="KAK6501278.1"/>
    </source>
</evidence>
<sequence>MPLEQQTMDTSQVIEWMGGVTGTNPSESCRHVHQTLKRASSPENGETPFERSRKRKRSDVAMADGDDDLLLAAKSMRQANQPLHPAPLTLSGFEREPLYPADSISQTDVAPLSRSSSPSKNVVSVAGSTPHKSVMLKQSYPKFYFLSASGRGGLSTKQNPENWVPASLQRLVSYLRGAPCLDEMVCGCVEQMIREHWPYEPWPKWNNPKPDCKNPRRHTKEADFVIETTIIAEKMHSKMNEEMSWVSTAVQILQFVAGPGEEFHPVSADTVG</sequence>
<dbReference type="AlphaFoldDB" id="A0AAV9W3Z4"/>
<comment type="caution">
    <text evidence="2">The sequence shown here is derived from an EMBL/GenBank/DDBJ whole genome shotgun (WGS) entry which is preliminary data.</text>
</comment>
<keyword evidence="3" id="KW-1185">Reference proteome</keyword>
<feature type="region of interest" description="Disordered" evidence="1">
    <location>
        <begin position="104"/>
        <end position="124"/>
    </location>
</feature>
<dbReference type="EMBL" id="JAVHJL010000006">
    <property type="protein sequence ID" value="KAK6501278.1"/>
    <property type="molecule type" value="Genomic_DNA"/>
</dbReference>
<reference evidence="2 3" key="1">
    <citation type="submission" date="2023-08" db="EMBL/GenBank/DDBJ databases">
        <authorList>
            <person name="Palmer J.M."/>
        </authorList>
    </citation>
    <scope>NUCLEOTIDE SEQUENCE [LARGE SCALE GENOMIC DNA]</scope>
    <source>
        <strain evidence="2 3">TWF481</strain>
    </source>
</reference>
<name>A0AAV9W3Z4_9PEZI</name>
<organism evidence="2 3">
    <name type="scientific">Arthrobotrys musiformis</name>
    <dbReference type="NCBI Taxonomy" id="47236"/>
    <lineage>
        <taxon>Eukaryota</taxon>
        <taxon>Fungi</taxon>
        <taxon>Dikarya</taxon>
        <taxon>Ascomycota</taxon>
        <taxon>Pezizomycotina</taxon>
        <taxon>Orbiliomycetes</taxon>
        <taxon>Orbiliales</taxon>
        <taxon>Orbiliaceae</taxon>
        <taxon>Arthrobotrys</taxon>
    </lineage>
</organism>
<feature type="region of interest" description="Disordered" evidence="1">
    <location>
        <begin position="18"/>
        <end position="63"/>
    </location>
</feature>
<feature type="compositionally biased region" description="Low complexity" evidence="1">
    <location>
        <begin position="113"/>
        <end position="124"/>
    </location>
</feature>
<gene>
    <name evidence="2" type="ORF">TWF481_009119</name>
</gene>
<accession>A0AAV9W3Z4</accession>
<dbReference type="Proteomes" id="UP001370758">
    <property type="component" value="Unassembled WGS sequence"/>
</dbReference>
<evidence type="ECO:0000256" key="1">
    <source>
        <dbReference type="SAM" id="MobiDB-lite"/>
    </source>
</evidence>
<evidence type="ECO:0000313" key="3">
    <source>
        <dbReference type="Proteomes" id="UP001370758"/>
    </source>
</evidence>
<proteinExistence type="predicted"/>
<protein>
    <submittedName>
        <fullName evidence="2">Uncharacterized protein</fullName>
    </submittedName>
</protein>